<evidence type="ECO:0000313" key="2">
    <source>
        <dbReference type="Proteomes" id="UP000324831"/>
    </source>
</evidence>
<accession>A0A478FQ25</accession>
<name>A0A478FQ25_9MOLU</name>
<dbReference type="Proteomes" id="UP000324831">
    <property type="component" value="Unassembled WGS sequence"/>
</dbReference>
<organism evidence="1 2">
    <name type="scientific">Candidatus Mycoplasma haematohominis</name>
    <dbReference type="NCBI Taxonomy" id="1494318"/>
    <lineage>
        <taxon>Bacteria</taxon>
        <taxon>Bacillati</taxon>
        <taxon>Mycoplasmatota</taxon>
        <taxon>Mollicutes</taxon>
        <taxon>Mycoplasmataceae</taxon>
        <taxon>Mycoplasma</taxon>
    </lineage>
</organism>
<evidence type="ECO:0000313" key="1">
    <source>
        <dbReference type="EMBL" id="GCE63551.1"/>
    </source>
</evidence>
<dbReference type="EMBL" id="BIMN01000002">
    <property type="protein sequence ID" value="GCE63551.1"/>
    <property type="molecule type" value="Genomic_DNA"/>
</dbReference>
<gene>
    <name evidence="1" type="ORF">MHSWG343_05480</name>
</gene>
<sequence length="158" mass="18061">MNNLTKTTIGATAVVGTATTIGVTASRTSSIDEDQKRFRYENEKKLSDKVKNSVWYKAATTNPKLLYIGHEIKDVLDPSILNEKFNEYKTVINNFLKETNKNKTGVESIEWTDNQDTFEYISKWCETAIQIPESPAENTKNEDSPYGIFLKWCFMSLE</sequence>
<reference evidence="1 2" key="1">
    <citation type="submission" date="2019-01" db="EMBL/GenBank/DDBJ databases">
        <title>Draft genome sequences of Candidatus Mycoplasma haemohominis SWG34-3 identified from a patient with pyrexia, anemia and liver dysfunction.</title>
        <authorList>
            <person name="Sekizuka T."/>
            <person name="Hattori N."/>
            <person name="Katano H."/>
            <person name="Takuma T."/>
            <person name="Ito T."/>
            <person name="Arai N."/>
            <person name="Yanai R."/>
            <person name="Ishii S."/>
            <person name="Miura Y."/>
            <person name="Tokunaga T."/>
            <person name="Watanabe H."/>
            <person name="Nomura N."/>
            <person name="Eguchi J."/>
            <person name="Arai T."/>
            <person name="Hasegawa H."/>
            <person name="Nakamaki T."/>
            <person name="Wakita T."/>
            <person name="Niki Y."/>
            <person name="Kuroda M."/>
        </authorList>
    </citation>
    <scope>NUCLEOTIDE SEQUENCE [LARGE SCALE GENOMIC DNA]</scope>
    <source>
        <strain evidence="1">SWG34-3</strain>
    </source>
</reference>
<dbReference type="AlphaFoldDB" id="A0A478FQ25"/>
<proteinExistence type="predicted"/>
<comment type="caution">
    <text evidence="1">The sequence shown here is derived from an EMBL/GenBank/DDBJ whole genome shotgun (WGS) entry which is preliminary data.</text>
</comment>
<protein>
    <submittedName>
        <fullName evidence="1">Uncharacterized protein</fullName>
    </submittedName>
</protein>